<reference evidence="2" key="1">
    <citation type="submission" date="2018-06" db="EMBL/GenBank/DDBJ databases">
        <authorList>
            <person name="Zhirakovskaya E."/>
        </authorList>
    </citation>
    <scope>NUCLEOTIDE SEQUENCE</scope>
</reference>
<gene>
    <name evidence="2" type="ORF">MNBD_GAMMA25-180</name>
</gene>
<dbReference type="EMBL" id="UOFY01000035">
    <property type="protein sequence ID" value="VAX09334.1"/>
    <property type="molecule type" value="Genomic_DNA"/>
</dbReference>
<accession>A0A3B1BBN7</accession>
<evidence type="ECO:0000313" key="2">
    <source>
        <dbReference type="EMBL" id="VAX09334.1"/>
    </source>
</evidence>
<name>A0A3B1BBN7_9ZZZZ</name>
<feature type="region of interest" description="Disordered" evidence="1">
    <location>
        <begin position="60"/>
        <end position="94"/>
    </location>
</feature>
<dbReference type="AlphaFoldDB" id="A0A3B1BBN7"/>
<organism evidence="2">
    <name type="scientific">hydrothermal vent metagenome</name>
    <dbReference type="NCBI Taxonomy" id="652676"/>
    <lineage>
        <taxon>unclassified sequences</taxon>
        <taxon>metagenomes</taxon>
        <taxon>ecological metagenomes</taxon>
    </lineage>
</organism>
<feature type="region of interest" description="Disordered" evidence="1">
    <location>
        <begin position="1"/>
        <end position="24"/>
    </location>
</feature>
<sequence>MPTRYPTVHEQPRTASRLAPDPKAMRAYAKQSKDFEMANWAAEIRIRAERRMGEMIRAQKETGGMNKGGGDRKSEQYHQSHDETGDSQPKLSDMGITKSMSSRAQAIASVPEDEFEETITKHREQQKELTGAHVGELGRGIYRRFHRATACAVALSSKLSGSPSIHQSSFFLRLQHFTQLSFCADSDFSQATTAYSAIVVLVFTGVAQADVKPFPLAIKHLLDDNSLLG</sequence>
<feature type="compositionally biased region" description="Basic and acidic residues" evidence="1">
    <location>
        <begin position="69"/>
        <end position="84"/>
    </location>
</feature>
<evidence type="ECO:0000256" key="1">
    <source>
        <dbReference type="SAM" id="MobiDB-lite"/>
    </source>
</evidence>
<proteinExistence type="predicted"/>
<protein>
    <submittedName>
        <fullName evidence="2">Uncharacterized protein</fullName>
    </submittedName>
</protein>